<dbReference type="InterPro" id="IPR011513">
    <property type="entry name" value="Nse1"/>
</dbReference>
<keyword evidence="13" id="KW-0234">DNA repair</keyword>
<evidence type="ECO:0000256" key="2">
    <source>
        <dbReference type="ARBA" id="ARBA00004123"/>
    </source>
</evidence>
<dbReference type="AlphaFoldDB" id="A0A0D9PBC0"/>
<dbReference type="GO" id="GO:0061630">
    <property type="term" value="F:ubiquitin protein ligase activity"/>
    <property type="evidence" value="ECO:0007669"/>
    <property type="project" value="UniProtKB-EC"/>
</dbReference>
<evidence type="ECO:0000256" key="8">
    <source>
        <dbReference type="ARBA" id="ARBA00022763"/>
    </source>
</evidence>
<feature type="domain" description="Non-structural maintenance of chromosomes element 1 RING C4HC3-type" evidence="17">
    <location>
        <begin position="234"/>
        <end position="276"/>
    </location>
</feature>
<proteinExistence type="inferred from homology"/>
<evidence type="ECO:0000256" key="11">
    <source>
        <dbReference type="ARBA" id="ARBA00022833"/>
    </source>
</evidence>
<feature type="region of interest" description="Disordered" evidence="15">
    <location>
        <begin position="642"/>
        <end position="684"/>
    </location>
</feature>
<keyword evidence="8" id="KW-0227">DNA damage</keyword>
<reference evidence="19" key="1">
    <citation type="journal article" date="2014" name="BMC Genomics">
        <title>The genome sequence of the biocontrol fungus Metarhizium anisopliae and comparative genomics of Metarhizium species.</title>
        <authorList>
            <person name="Pattemore J.A."/>
            <person name="Hane J.K."/>
            <person name="Williams A.H."/>
            <person name="Wilson B.A."/>
            <person name="Stodart B.J."/>
            <person name="Ash G.J."/>
        </authorList>
    </citation>
    <scope>NUCLEOTIDE SEQUENCE [LARGE SCALE GENOMIC DNA]</scope>
    <source>
        <strain evidence="19">BRIP 53293</strain>
    </source>
</reference>
<feature type="compositionally biased region" description="Basic and acidic residues" evidence="15">
    <location>
        <begin position="405"/>
        <end position="421"/>
    </location>
</feature>
<comment type="similarity">
    <text evidence="3">Belongs to the NSE1 family.</text>
</comment>
<evidence type="ECO:0000256" key="16">
    <source>
        <dbReference type="SAM" id="Phobius"/>
    </source>
</evidence>
<evidence type="ECO:0000256" key="12">
    <source>
        <dbReference type="ARBA" id="ARBA00023172"/>
    </source>
</evidence>
<name>A0A0D9PBC0_METAN</name>
<comment type="catalytic activity">
    <reaction evidence="1">
        <text>S-ubiquitinyl-[E2 ubiquitin-conjugating enzyme]-L-cysteine + [acceptor protein]-L-lysine = [E2 ubiquitin-conjugating enzyme]-L-cysteine + N(6)-ubiquitinyl-[acceptor protein]-L-lysine.</text>
        <dbReference type="EC" id="2.3.2.27"/>
    </reaction>
</comment>
<feature type="compositionally biased region" description="Basic and acidic residues" evidence="15">
    <location>
        <begin position="337"/>
        <end position="351"/>
    </location>
</feature>
<evidence type="ECO:0000256" key="6">
    <source>
        <dbReference type="ARBA" id="ARBA00022679"/>
    </source>
</evidence>
<dbReference type="GO" id="GO:0000724">
    <property type="term" value="P:double-strand break repair via homologous recombination"/>
    <property type="evidence" value="ECO:0007669"/>
    <property type="project" value="TreeGrafter"/>
</dbReference>
<keyword evidence="12" id="KW-0233">DNA recombination</keyword>
<protein>
    <recommendedName>
        <fullName evidence="5">Non-structural maintenance of chromosomes element 1 homolog</fullName>
        <ecNumber evidence="4">2.3.2.27</ecNumber>
    </recommendedName>
</protein>
<dbReference type="GO" id="GO:0005634">
    <property type="term" value="C:nucleus"/>
    <property type="evidence" value="ECO:0007669"/>
    <property type="project" value="UniProtKB-SubCell"/>
</dbReference>
<feature type="compositionally biased region" description="Acidic residues" evidence="15">
    <location>
        <begin position="321"/>
        <end position="336"/>
    </location>
</feature>
<dbReference type="EC" id="2.3.2.27" evidence="4"/>
<dbReference type="CDD" id="cd16493">
    <property type="entry name" value="RING-CH-C4HC3_NSE1"/>
    <property type="match status" value="1"/>
</dbReference>
<evidence type="ECO:0000256" key="1">
    <source>
        <dbReference type="ARBA" id="ARBA00000900"/>
    </source>
</evidence>
<evidence type="ECO:0000256" key="9">
    <source>
        <dbReference type="ARBA" id="ARBA00022771"/>
    </source>
</evidence>
<evidence type="ECO:0000313" key="19">
    <source>
        <dbReference type="Proteomes" id="UP000054544"/>
    </source>
</evidence>
<keyword evidence="10" id="KW-0833">Ubl conjugation pathway</keyword>
<feature type="region of interest" description="Disordered" evidence="15">
    <location>
        <begin position="364"/>
        <end position="456"/>
    </location>
</feature>
<dbReference type="OrthoDB" id="185455at2759"/>
<feature type="transmembrane region" description="Helical" evidence="16">
    <location>
        <begin position="600"/>
        <end position="624"/>
    </location>
</feature>
<keyword evidence="7" id="KW-0479">Metal-binding</keyword>
<dbReference type="PANTHER" id="PTHR20973">
    <property type="entry name" value="NON-SMC ELEMENT 1-RELATED"/>
    <property type="match status" value="1"/>
</dbReference>
<keyword evidence="9" id="KW-0863">Zinc-finger</keyword>
<dbReference type="PANTHER" id="PTHR20973:SF0">
    <property type="entry name" value="NON-STRUCTURAL MAINTENANCE OF CHROMOSOMES ELEMENT 1 HOMOLOG"/>
    <property type="match status" value="1"/>
</dbReference>
<sequence length="684" mass="76385">MESVLGPDYDNSNRAFLQALLAHSTLTFEEAQPVLAAIFNAAGTYESVVRPEQITEDEFKRYIEVASDAASLFDYEVRSIMHQVTKHRVYALVNTQSDPQTQLATTYSPEELAFIKRVLDGMFDKYNTPRMEVLAITEMQAIKFARPPNRRQSHLDPEDSTETQAQLAVADKGLKHSEVEAVMRSLIEGGWFEKSRDGFYAVTPRALLELRPWLVETYNDPDAEADEWQRIKFCEACKDIVTIGRRCAQPSCTLRLHDMCQDAFWRARRSKNCPKCQKEWTGDRYIGERAVTTTEAYQKGKRRSGGRKSTLADDVIQQQGMEEDVDDEDDEEDEDDETHRRHDGHEAVIRPDDESFLEELLANDDVPAPPLPPRLYLRDLDWPSDTDDATPSTSQQAPPPPGKPADNDNDKDNNKDKETKKPNRISALFTRSKPKDDALKPLPTAAPAEQEKEKKDLSKVLDRLNLSVKNNKVISTDSSAALQSFTNVFKDLVNGVPTAYDDLMKIVDDKDGALAKGFDKLPNSLKKLVTQLPDKLTSSLGPELLAAAAASQGIKADSSSGLKGAAKSVFVPANLLQLVTKPGAIVGMLRAIVEVLKTRWPAFIGLNVMWGVALSLLLFVLWYCHKRGREVRLEGERTVDGSDRIEELADDPALPAPEPPGRVSTLRDEDAEVVEAPGRRNLSR</sequence>
<dbReference type="Gene3D" id="3.30.40.10">
    <property type="entry name" value="Zinc/RING finger domain, C3HC4 (zinc finger)"/>
    <property type="match status" value="1"/>
</dbReference>
<evidence type="ECO:0000313" key="18">
    <source>
        <dbReference type="EMBL" id="KJK83557.1"/>
    </source>
</evidence>
<evidence type="ECO:0000259" key="17">
    <source>
        <dbReference type="Pfam" id="PF08746"/>
    </source>
</evidence>
<evidence type="ECO:0000256" key="5">
    <source>
        <dbReference type="ARBA" id="ARBA00019422"/>
    </source>
</evidence>
<keyword evidence="14" id="KW-0539">Nucleus</keyword>
<dbReference type="Proteomes" id="UP000054544">
    <property type="component" value="Unassembled WGS sequence"/>
</dbReference>
<evidence type="ECO:0000256" key="14">
    <source>
        <dbReference type="ARBA" id="ARBA00023242"/>
    </source>
</evidence>
<dbReference type="Pfam" id="PF07574">
    <property type="entry name" value="SMC_Nse1"/>
    <property type="match status" value="1"/>
</dbReference>
<dbReference type="Gene3D" id="1.10.10.10">
    <property type="entry name" value="Winged helix-like DNA-binding domain superfamily/Winged helix DNA-binding domain"/>
    <property type="match status" value="1"/>
</dbReference>
<dbReference type="Pfam" id="PF08746">
    <property type="entry name" value="zf-RING-like"/>
    <property type="match status" value="1"/>
</dbReference>
<dbReference type="STRING" id="1291518.A0A0D9PBC0"/>
<dbReference type="EMBL" id="KE384721">
    <property type="protein sequence ID" value="KJK83557.1"/>
    <property type="molecule type" value="Genomic_DNA"/>
</dbReference>
<dbReference type="GO" id="GO:0008270">
    <property type="term" value="F:zinc ion binding"/>
    <property type="evidence" value="ECO:0007669"/>
    <property type="project" value="UniProtKB-KW"/>
</dbReference>
<keyword evidence="19" id="KW-1185">Reference proteome</keyword>
<evidence type="ECO:0000256" key="13">
    <source>
        <dbReference type="ARBA" id="ARBA00023204"/>
    </source>
</evidence>
<keyword evidence="16" id="KW-0472">Membrane</keyword>
<evidence type="ECO:0000256" key="10">
    <source>
        <dbReference type="ARBA" id="ARBA00022786"/>
    </source>
</evidence>
<keyword evidence="16" id="KW-1133">Transmembrane helix</keyword>
<keyword evidence="6" id="KW-0808">Transferase</keyword>
<organism evidence="18 19">
    <name type="scientific">Metarhizium anisopliae BRIP 53293</name>
    <dbReference type="NCBI Taxonomy" id="1291518"/>
    <lineage>
        <taxon>Eukaryota</taxon>
        <taxon>Fungi</taxon>
        <taxon>Dikarya</taxon>
        <taxon>Ascomycota</taxon>
        <taxon>Pezizomycotina</taxon>
        <taxon>Sordariomycetes</taxon>
        <taxon>Hypocreomycetidae</taxon>
        <taxon>Hypocreales</taxon>
        <taxon>Clavicipitaceae</taxon>
        <taxon>Metarhizium</taxon>
    </lineage>
</organism>
<dbReference type="Gene3D" id="3.90.1150.220">
    <property type="match status" value="1"/>
</dbReference>
<dbReference type="GO" id="GO:0030915">
    <property type="term" value="C:Smc5-Smc6 complex"/>
    <property type="evidence" value="ECO:0007669"/>
    <property type="project" value="InterPro"/>
</dbReference>
<evidence type="ECO:0000256" key="7">
    <source>
        <dbReference type="ARBA" id="ARBA00022723"/>
    </source>
</evidence>
<dbReference type="InterPro" id="IPR036388">
    <property type="entry name" value="WH-like_DNA-bd_sf"/>
</dbReference>
<feature type="region of interest" description="Disordered" evidence="15">
    <location>
        <begin position="297"/>
        <end position="351"/>
    </location>
</feature>
<evidence type="ECO:0000256" key="3">
    <source>
        <dbReference type="ARBA" id="ARBA00010258"/>
    </source>
</evidence>
<comment type="subcellular location">
    <subcellularLocation>
        <location evidence="2">Nucleus</location>
    </subcellularLocation>
</comment>
<gene>
    <name evidence="18" type="ORF">H634G_01686</name>
</gene>
<keyword evidence="11" id="KW-0862">Zinc</keyword>
<dbReference type="InterPro" id="IPR013083">
    <property type="entry name" value="Znf_RING/FYVE/PHD"/>
</dbReference>
<evidence type="ECO:0000256" key="4">
    <source>
        <dbReference type="ARBA" id="ARBA00012483"/>
    </source>
</evidence>
<dbReference type="InterPro" id="IPR014857">
    <property type="entry name" value="Nse1_RING_C4HC3-type"/>
</dbReference>
<evidence type="ECO:0000256" key="15">
    <source>
        <dbReference type="SAM" id="MobiDB-lite"/>
    </source>
</evidence>
<accession>A0A0D9PBC0</accession>
<keyword evidence="16" id="KW-0812">Transmembrane</keyword>